<keyword evidence="1" id="KW-0472">Membrane</keyword>
<evidence type="ECO:0000313" key="3">
    <source>
        <dbReference type="Proteomes" id="UP000033847"/>
    </source>
</evidence>
<name>A0A0G1BIZ4_UNCKA</name>
<evidence type="ECO:0000256" key="1">
    <source>
        <dbReference type="SAM" id="Phobius"/>
    </source>
</evidence>
<evidence type="ECO:0000313" key="2">
    <source>
        <dbReference type="EMBL" id="KKS37423.1"/>
    </source>
</evidence>
<sequence length="134" mass="15348">MLKSCICRSFWPKFLYTAIFLSVLSSASLAYSLLVLKPSNYTYIFIFLVSLFLFFTGLFTTTGFFVATKTFGKEGDPRVVFRGVLKVAAYVSFGIFVFFFLRGFKLVSLLNIFLSVAFYLALGYQLFVYGRKER</sequence>
<keyword evidence="1" id="KW-0812">Transmembrane</keyword>
<keyword evidence="1" id="KW-1133">Transmembrane helix</keyword>
<organism evidence="2 3">
    <name type="scientific">candidate division WWE3 bacterium GW2011_GWF1_42_14</name>
    <dbReference type="NCBI Taxonomy" id="1619138"/>
    <lineage>
        <taxon>Bacteria</taxon>
        <taxon>Katanobacteria</taxon>
    </lineage>
</organism>
<proteinExistence type="predicted"/>
<gene>
    <name evidence="2" type="ORF">UV00_C0014G0024</name>
</gene>
<dbReference type="Proteomes" id="UP000033847">
    <property type="component" value="Unassembled WGS sequence"/>
</dbReference>
<dbReference type="AlphaFoldDB" id="A0A0G1BIZ4"/>
<accession>A0A0G1BIZ4</accession>
<dbReference type="EMBL" id="LCCU01000014">
    <property type="protein sequence ID" value="KKS37423.1"/>
    <property type="molecule type" value="Genomic_DNA"/>
</dbReference>
<feature type="transmembrane region" description="Helical" evidence="1">
    <location>
        <begin position="79"/>
        <end position="101"/>
    </location>
</feature>
<reference evidence="2 3" key="1">
    <citation type="journal article" date="2015" name="Nature">
        <title>rRNA introns, odd ribosomes, and small enigmatic genomes across a large radiation of phyla.</title>
        <authorList>
            <person name="Brown C.T."/>
            <person name="Hug L.A."/>
            <person name="Thomas B.C."/>
            <person name="Sharon I."/>
            <person name="Castelle C.J."/>
            <person name="Singh A."/>
            <person name="Wilkins M.J."/>
            <person name="Williams K.H."/>
            <person name="Banfield J.F."/>
        </authorList>
    </citation>
    <scope>NUCLEOTIDE SEQUENCE [LARGE SCALE GENOMIC DNA]</scope>
</reference>
<protein>
    <submittedName>
        <fullName evidence="2">Uncharacterized protein</fullName>
    </submittedName>
</protein>
<feature type="transmembrane region" description="Helical" evidence="1">
    <location>
        <begin position="42"/>
        <end position="67"/>
    </location>
</feature>
<feature type="transmembrane region" description="Helical" evidence="1">
    <location>
        <begin position="107"/>
        <end position="129"/>
    </location>
</feature>
<comment type="caution">
    <text evidence="2">The sequence shown here is derived from an EMBL/GenBank/DDBJ whole genome shotgun (WGS) entry which is preliminary data.</text>
</comment>